<feature type="binding site" evidence="5">
    <location>
        <position position="143"/>
    </location>
    <ligand>
        <name>FAD</name>
        <dbReference type="ChEBI" id="CHEBI:57692"/>
    </ligand>
</feature>
<keyword evidence="6" id="KW-1133">Transmembrane helix</keyword>
<evidence type="ECO:0000256" key="3">
    <source>
        <dbReference type="ARBA" id="ARBA00022827"/>
    </source>
</evidence>
<dbReference type="InterPro" id="IPR008333">
    <property type="entry name" value="Cbr1-like_FAD-bd_dom"/>
</dbReference>
<keyword evidence="6" id="KW-0472">Membrane</keyword>
<keyword evidence="9" id="KW-1185">Reference proteome</keyword>
<dbReference type="InterPro" id="IPR017938">
    <property type="entry name" value="Riboflavin_synthase-like_b-brl"/>
</dbReference>
<evidence type="ECO:0000256" key="1">
    <source>
        <dbReference type="ARBA" id="ARBA00001974"/>
    </source>
</evidence>
<keyword evidence="4" id="KW-0560">Oxidoreductase</keyword>
<evidence type="ECO:0000256" key="2">
    <source>
        <dbReference type="ARBA" id="ARBA00022630"/>
    </source>
</evidence>
<comment type="caution">
    <text evidence="8">The sequence shown here is derived from an EMBL/GenBank/DDBJ whole genome shotgun (WGS) entry which is preliminary data.</text>
</comment>
<evidence type="ECO:0000256" key="5">
    <source>
        <dbReference type="PIRSR" id="PIRSR601834-1"/>
    </source>
</evidence>
<keyword evidence="2 5" id="KW-0285">Flavoprotein</keyword>
<dbReference type="SUPFAM" id="SSF63380">
    <property type="entry name" value="Riboflavin synthase domain-like"/>
    <property type="match status" value="1"/>
</dbReference>
<keyword evidence="3 5" id="KW-0274">FAD</keyword>
<gene>
    <name evidence="8" type="ORF">D915_011132</name>
</gene>
<evidence type="ECO:0000259" key="7">
    <source>
        <dbReference type="Pfam" id="PF00970"/>
    </source>
</evidence>
<dbReference type="PANTHER" id="PTHR19370:SF185">
    <property type="entry name" value="NADH-CYTOCHROME B5 REDUCTASE"/>
    <property type="match status" value="1"/>
</dbReference>
<dbReference type="GO" id="GO:0071949">
    <property type="term" value="F:FAD binding"/>
    <property type="evidence" value="ECO:0007669"/>
    <property type="project" value="TreeGrafter"/>
</dbReference>
<evidence type="ECO:0000313" key="9">
    <source>
        <dbReference type="Proteomes" id="UP000230066"/>
    </source>
</evidence>
<organism evidence="8 9">
    <name type="scientific">Fasciola hepatica</name>
    <name type="common">Liver fluke</name>
    <dbReference type="NCBI Taxonomy" id="6192"/>
    <lineage>
        <taxon>Eukaryota</taxon>
        <taxon>Metazoa</taxon>
        <taxon>Spiralia</taxon>
        <taxon>Lophotrochozoa</taxon>
        <taxon>Platyhelminthes</taxon>
        <taxon>Trematoda</taxon>
        <taxon>Digenea</taxon>
        <taxon>Plagiorchiida</taxon>
        <taxon>Echinostomata</taxon>
        <taxon>Echinostomatoidea</taxon>
        <taxon>Fasciolidae</taxon>
        <taxon>Fasciola</taxon>
    </lineage>
</organism>
<dbReference type="InterPro" id="IPR001834">
    <property type="entry name" value="CBR-like"/>
</dbReference>
<feature type="transmembrane region" description="Helical" evidence="6">
    <location>
        <begin position="6"/>
        <end position="32"/>
    </location>
</feature>
<dbReference type="EMBL" id="JXXN02017546">
    <property type="protein sequence ID" value="THD18015.1"/>
    <property type="molecule type" value="Genomic_DNA"/>
</dbReference>
<dbReference type="GO" id="GO:0005739">
    <property type="term" value="C:mitochondrion"/>
    <property type="evidence" value="ECO:0007669"/>
    <property type="project" value="TreeGrafter"/>
</dbReference>
<feature type="binding site" evidence="5">
    <location>
        <position position="124"/>
    </location>
    <ligand>
        <name>FAD</name>
        <dbReference type="ChEBI" id="CHEBI:57692"/>
    </ligand>
</feature>
<comment type="cofactor">
    <cofactor evidence="1 5">
        <name>FAD</name>
        <dbReference type="ChEBI" id="CHEBI:57692"/>
    </cofactor>
</comment>
<evidence type="ECO:0000256" key="6">
    <source>
        <dbReference type="SAM" id="Phobius"/>
    </source>
</evidence>
<dbReference type="Gene3D" id="2.40.30.10">
    <property type="entry name" value="Translation factors"/>
    <property type="match status" value="1"/>
</dbReference>
<feature type="binding site" evidence="5">
    <location>
        <position position="125"/>
    </location>
    <ligand>
        <name>FAD</name>
        <dbReference type="ChEBI" id="CHEBI:57692"/>
    </ligand>
</feature>
<evidence type="ECO:0000313" key="8">
    <source>
        <dbReference type="EMBL" id="THD18015.1"/>
    </source>
</evidence>
<name>A0A4E0QST3_FASHE</name>
<reference evidence="8" key="1">
    <citation type="submission" date="2019-03" db="EMBL/GenBank/DDBJ databases">
        <title>Improved annotation for the trematode Fasciola hepatica.</title>
        <authorList>
            <person name="Choi Y.-J."/>
            <person name="Martin J."/>
            <person name="Mitreva M."/>
        </authorList>
    </citation>
    <scope>NUCLEOTIDE SEQUENCE [LARGE SCALE GENOMIC DNA]</scope>
</reference>
<feature type="binding site" evidence="5">
    <location>
        <position position="126"/>
    </location>
    <ligand>
        <name>FAD</name>
        <dbReference type="ChEBI" id="CHEBI:57692"/>
    </ligand>
</feature>
<dbReference type="GO" id="GO:0016491">
    <property type="term" value="F:oxidoreductase activity"/>
    <property type="evidence" value="ECO:0007669"/>
    <property type="project" value="UniProtKB-KW"/>
</dbReference>
<protein>
    <recommendedName>
        <fullName evidence="7">Flavoprotein pyridine nucleotide cytochrome reductase-like FAD-binding domain-containing protein</fullName>
    </recommendedName>
</protein>
<dbReference type="Proteomes" id="UP000230066">
    <property type="component" value="Unassembled WGS sequence"/>
</dbReference>
<feature type="domain" description="Flavoprotein pyridine nucleotide cytochrome reductase-like FAD-binding" evidence="7">
    <location>
        <begin position="102"/>
        <end position="145"/>
    </location>
</feature>
<keyword evidence="6" id="KW-0812">Transmembrane</keyword>
<evidence type="ECO:0000256" key="4">
    <source>
        <dbReference type="ARBA" id="ARBA00023002"/>
    </source>
</evidence>
<dbReference type="Pfam" id="PF00970">
    <property type="entry name" value="FAD_binding_6"/>
    <property type="match status" value="1"/>
</dbReference>
<accession>A0A4E0QST3</accession>
<sequence length="183" mass="19989">MGLSQTAGIVVGTVASVAVVAAVTGTVLAFIFKKKTHPKQLLDPHKKYALRVVDREVSTANLFDFSLDDQSRHYETQVGIGHGGTHSWSSYWYAISANVAAGLFLTAGNHIYISARINGEMVVRPYTPVSKDTQLGYVDLVIKVSSPTSLDVPDSAQPALYPGHLKMENVLMPLFVRSRFVFH</sequence>
<dbReference type="PANTHER" id="PTHR19370">
    <property type="entry name" value="NADH-CYTOCHROME B5 REDUCTASE"/>
    <property type="match status" value="1"/>
</dbReference>
<feature type="binding site" evidence="5">
    <location>
        <position position="141"/>
    </location>
    <ligand>
        <name>FAD</name>
        <dbReference type="ChEBI" id="CHEBI:57692"/>
    </ligand>
</feature>
<dbReference type="AlphaFoldDB" id="A0A4E0QST3"/>
<proteinExistence type="predicted"/>